<proteinExistence type="predicted"/>
<dbReference type="KEGG" id="psin:CAK95_23690"/>
<dbReference type="AlphaFoldDB" id="A0A1W6ZWR4"/>
<keyword evidence="2" id="KW-1185">Reference proteome</keyword>
<reference evidence="1 2" key="1">
    <citation type="submission" date="2017-05" db="EMBL/GenBank/DDBJ databases">
        <title>Full genome sequence of Pseudorhodoplanes sinuspersici.</title>
        <authorList>
            <person name="Dastgheib S.M.M."/>
            <person name="Shavandi M."/>
            <person name="Tirandaz H."/>
        </authorList>
    </citation>
    <scope>NUCLEOTIDE SEQUENCE [LARGE SCALE GENOMIC DNA]</scope>
    <source>
        <strain evidence="1 2">RIPI110</strain>
    </source>
</reference>
<evidence type="ECO:0000313" key="2">
    <source>
        <dbReference type="Proteomes" id="UP000194137"/>
    </source>
</evidence>
<evidence type="ECO:0000313" key="1">
    <source>
        <dbReference type="EMBL" id="ARQ01763.1"/>
    </source>
</evidence>
<dbReference type="Proteomes" id="UP000194137">
    <property type="component" value="Chromosome"/>
</dbReference>
<dbReference type="EMBL" id="CP021112">
    <property type="protein sequence ID" value="ARQ01763.1"/>
    <property type="molecule type" value="Genomic_DNA"/>
</dbReference>
<name>A0A1W6ZWR4_9HYPH</name>
<gene>
    <name evidence="1" type="ORF">CAK95_23690</name>
</gene>
<organism evidence="1 2">
    <name type="scientific">Pseudorhodoplanes sinuspersici</name>
    <dbReference type="NCBI Taxonomy" id="1235591"/>
    <lineage>
        <taxon>Bacteria</taxon>
        <taxon>Pseudomonadati</taxon>
        <taxon>Pseudomonadota</taxon>
        <taxon>Alphaproteobacteria</taxon>
        <taxon>Hyphomicrobiales</taxon>
        <taxon>Pseudorhodoplanes</taxon>
    </lineage>
</organism>
<accession>A0A1W6ZWR4</accession>
<protein>
    <submittedName>
        <fullName evidence="1">Uncharacterized protein</fullName>
    </submittedName>
</protein>
<dbReference type="STRING" id="1235591.CAK95_23690"/>
<sequence length="107" mass="11968">MTGLEANFNLDRYDEGIVTISQIDPSVVDAPLVMFEIHKLERPDTAGRPHWVLQIRSIDGRTQELKQHGCVASSVLVFAIAKAEKDLKDGLVNTDSFDLAANLYWLK</sequence>